<dbReference type="Gene3D" id="3.30.450.20">
    <property type="entry name" value="PAS domain"/>
    <property type="match status" value="1"/>
</dbReference>
<evidence type="ECO:0000256" key="5">
    <source>
        <dbReference type="ARBA" id="ARBA00022741"/>
    </source>
</evidence>
<dbReference type="PANTHER" id="PTHR41523:SF8">
    <property type="entry name" value="ETHYLENE RESPONSE SENSOR PROTEIN"/>
    <property type="match status" value="1"/>
</dbReference>
<keyword evidence="5" id="KW-0547">Nucleotide-binding</keyword>
<evidence type="ECO:0000313" key="11">
    <source>
        <dbReference type="EMBL" id="TXC76063.1"/>
    </source>
</evidence>
<comment type="caution">
    <text evidence="11">The sequence shown here is derived from an EMBL/GenBank/DDBJ whole genome shotgun (WGS) entry which is preliminary data.</text>
</comment>
<feature type="transmembrane region" description="Helical" evidence="9">
    <location>
        <begin position="6"/>
        <end position="25"/>
    </location>
</feature>
<keyword evidence="12" id="KW-1185">Reference proteome</keyword>
<dbReference type="OrthoDB" id="9767435at2"/>
<name>A0A5C6URX6_9FLAO</name>
<dbReference type="GO" id="GO:0004673">
    <property type="term" value="F:protein histidine kinase activity"/>
    <property type="evidence" value="ECO:0007669"/>
    <property type="project" value="UniProtKB-EC"/>
</dbReference>
<evidence type="ECO:0000256" key="2">
    <source>
        <dbReference type="ARBA" id="ARBA00012438"/>
    </source>
</evidence>
<proteinExistence type="predicted"/>
<dbReference type="EC" id="2.7.13.3" evidence="2"/>
<reference evidence="11 12" key="1">
    <citation type="submission" date="2019-08" db="EMBL/GenBank/DDBJ databases">
        <title>Genome of Luteibaculum oceani JCM 18817.</title>
        <authorList>
            <person name="Bowman J.P."/>
        </authorList>
    </citation>
    <scope>NUCLEOTIDE SEQUENCE [LARGE SCALE GENOMIC DNA]</scope>
    <source>
        <strain evidence="11 12">JCM 18817</strain>
    </source>
</reference>
<protein>
    <recommendedName>
        <fullName evidence="2">histidine kinase</fullName>
        <ecNumber evidence="2">2.7.13.3</ecNumber>
    </recommendedName>
</protein>
<keyword evidence="3" id="KW-0597">Phosphoprotein</keyword>
<evidence type="ECO:0000256" key="4">
    <source>
        <dbReference type="ARBA" id="ARBA00022679"/>
    </source>
</evidence>
<evidence type="ECO:0000313" key="12">
    <source>
        <dbReference type="Proteomes" id="UP000321168"/>
    </source>
</evidence>
<dbReference type="Pfam" id="PF07568">
    <property type="entry name" value="HisKA_2"/>
    <property type="match status" value="1"/>
</dbReference>
<comment type="catalytic activity">
    <reaction evidence="1">
        <text>ATP + protein L-histidine = ADP + protein N-phospho-L-histidine.</text>
        <dbReference type="EC" id="2.7.13.3"/>
    </reaction>
</comment>
<dbReference type="GO" id="GO:0005524">
    <property type="term" value="F:ATP binding"/>
    <property type="evidence" value="ECO:0007669"/>
    <property type="project" value="UniProtKB-KW"/>
</dbReference>
<keyword evidence="7" id="KW-0067">ATP-binding</keyword>
<organism evidence="11 12">
    <name type="scientific">Luteibaculum oceani</name>
    <dbReference type="NCBI Taxonomy" id="1294296"/>
    <lineage>
        <taxon>Bacteria</taxon>
        <taxon>Pseudomonadati</taxon>
        <taxon>Bacteroidota</taxon>
        <taxon>Flavobacteriia</taxon>
        <taxon>Flavobacteriales</taxon>
        <taxon>Luteibaculaceae</taxon>
        <taxon>Luteibaculum</taxon>
    </lineage>
</organism>
<dbReference type="InterPro" id="IPR011495">
    <property type="entry name" value="Sig_transdc_His_kin_sub2_dim/P"/>
</dbReference>
<evidence type="ECO:0000256" key="3">
    <source>
        <dbReference type="ARBA" id="ARBA00022553"/>
    </source>
</evidence>
<accession>A0A5C6URX6</accession>
<dbReference type="AlphaFoldDB" id="A0A5C6URX6"/>
<evidence type="ECO:0000256" key="9">
    <source>
        <dbReference type="SAM" id="Phobius"/>
    </source>
</evidence>
<keyword evidence="8" id="KW-0175">Coiled coil</keyword>
<keyword evidence="9" id="KW-1133">Transmembrane helix</keyword>
<dbReference type="Proteomes" id="UP000321168">
    <property type="component" value="Unassembled WGS sequence"/>
</dbReference>
<evidence type="ECO:0000256" key="8">
    <source>
        <dbReference type="SAM" id="Coils"/>
    </source>
</evidence>
<sequence length="591" mass="68773">MSLHPLVLFRFVSLLICFFLFDGLVSQTPMGWRKYEAKSDSIYARGEYTFALNFLDSAIHSCISCNDSILGYLHIKAGKLSQYANDYSSAIEHYYAGERLALNSRHKNLIFWATVSVAEYHRWNYKMDAGKDKLKELENLLNDPEISTENKAYYLDRLAAISHQTGVSIDSLLDIASRALELYSGDKNSSEYAQTLNQYTFFWNGTEREKRKNWRQAMDIFRKNGREKDALQVGINIVRSLVATDSTDLALKRTLLTLDRISVFPDYLEEQHAYTLFLIHILTVQKKYKEALEATHRVNQIAERLDELKFNKNVNRLISENELKIKNAKIQAEQREKLIISEKLKAEKNFTRALIIGFSLSAILIVVISVMFIRIRKLYRKQSQLLHDKDFLIKEVHHRVKNNLQNLSSLLNIQLDKLQGKNEELLKEVIRRIDTISLTHHLLYGQDNVEKVEMRLFFKKLVELIQSNYRNFNQQVELVSDIDQLNINYDKAVSLGMILSELFTNSFKYSGSTSFLKIHFELKSINEDKLLFNYYDVSENTSIDIIENIEDEIQEQSFGLTIIKIFKVGLKATDLSTPFPFQQKFEFPHKS</sequence>
<feature type="coiled-coil region" evidence="8">
    <location>
        <begin position="401"/>
        <end position="428"/>
    </location>
</feature>
<dbReference type="EMBL" id="VORB01000011">
    <property type="protein sequence ID" value="TXC76063.1"/>
    <property type="molecule type" value="Genomic_DNA"/>
</dbReference>
<dbReference type="PANTHER" id="PTHR41523">
    <property type="entry name" value="TWO-COMPONENT SYSTEM SENSOR PROTEIN"/>
    <property type="match status" value="1"/>
</dbReference>
<dbReference type="InterPro" id="IPR036890">
    <property type="entry name" value="HATPase_C_sf"/>
</dbReference>
<keyword evidence="9" id="KW-0812">Transmembrane</keyword>
<gene>
    <name evidence="11" type="ORF">FRX97_11155</name>
</gene>
<evidence type="ECO:0000256" key="6">
    <source>
        <dbReference type="ARBA" id="ARBA00022777"/>
    </source>
</evidence>
<keyword evidence="4" id="KW-0808">Transferase</keyword>
<keyword evidence="9" id="KW-0472">Membrane</keyword>
<feature type="domain" description="Signal transduction histidine kinase subgroup 2 dimerisation and phosphoacceptor" evidence="10">
    <location>
        <begin position="395"/>
        <end position="468"/>
    </location>
</feature>
<feature type="transmembrane region" description="Helical" evidence="9">
    <location>
        <begin position="353"/>
        <end position="373"/>
    </location>
</feature>
<dbReference type="Gene3D" id="3.30.565.10">
    <property type="entry name" value="Histidine kinase-like ATPase, C-terminal domain"/>
    <property type="match status" value="1"/>
</dbReference>
<evidence type="ECO:0000259" key="10">
    <source>
        <dbReference type="Pfam" id="PF07568"/>
    </source>
</evidence>
<evidence type="ECO:0000256" key="1">
    <source>
        <dbReference type="ARBA" id="ARBA00000085"/>
    </source>
</evidence>
<keyword evidence="6 11" id="KW-0418">Kinase</keyword>
<evidence type="ECO:0000256" key="7">
    <source>
        <dbReference type="ARBA" id="ARBA00022840"/>
    </source>
</evidence>